<reference evidence="4 5" key="1">
    <citation type="submission" date="2019-07" db="EMBL/GenBank/DDBJ databases">
        <title>Chromosome genome assembly for large yellow croaker.</title>
        <authorList>
            <person name="Xiao S."/>
        </authorList>
    </citation>
    <scope>NUCLEOTIDE SEQUENCE [LARGE SCALE GENOMIC DNA]</scope>
    <source>
        <strain evidence="4">JMULYC20181020</strain>
        <tissue evidence="4">Muscle</tissue>
    </source>
</reference>
<comment type="caution">
    <text evidence="4">The sequence shown here is derived from an EMBL/GenBank/DDBJ whole genome shotgun (WGS) entry which is preliminary data.</text>
</comment>
<dbReference type="PROSITE" id="PS50294">
    <property type="entry name" value="WD_REPEATS_REGION"/>
    <property type="match status" value="2"/>
</dbReference>
<dbReference type="Gene3D" id="2.130.10.10">
    <property type="entry name" value="YVTN repeat-like/Quinoprotein amine dehydrogenase"/>
    <property type="match status" value="1"/>
</dbReference>
<dbReference type="EMBL" id="REGW02000006">
    <property type="protein sequence ID" value="KAE8295448.1"/>
    <property type="molecule type" value="Genomic_DNA"/>
</dbReference>
<keyword evidence="5" id="KW-1185">Reference proteome</keyword>
<dbReference type="PANTHER" id="PTHR22847:SF637">
    <property type="entry name" value="WD REPEAT DOMAIN 5B"/>
    <property type="match status" value="1"/>
</dbReference>
<name>A0A6G0IVA5_LARCR</name>
<dbReference type="AlphaFoldDB" id="A0A6G0IVA5"/>
<gene>
    <name evidence="4" type="ORF">D5F01_LYC06378</name>
</gene>
<evidence type="ECO:0000313" key="5">
    <source>
        <dbReference type="Proteomes" id="UP000424527"/>
    </source>
</evidence>
<dbReference type="Pfam" id="PF00400">
    <property type="entry name" value="WD40"/>
    <property type="match status" value="2"/>
</dbReference>
<dbReference type="PANTHER" id="PTHR22847">
    <property type="entry name" value="WD40 REPEAT PROTEIN"/>
    <property type="match status" value="1"/>
</dbReference>
<evidence type="ECO:0000313" key="4">
    <source>
        <dbReference type="EMBL" id="KAE8295448.1"/>
    </source>
</evidence>
<evidence type="ECO:0000256" key="3">
    <source>
        <dbReference type="PROSITE-ProRule" id="PRU00221"/>
    </source>
</evidence>
<feature type="repeat" description="WD" evidence="3">
    <location>
        <begin position="130"/>
        <end position="172"/>
    </location>
</feature>
<keyword evidence="2" id="KW-0677">Repeat</keyword>
<dbReference type="GO" id="GO:1990234">
    <property type="term" value="C:transferase complex"/>
    <property type="evidence" value="ECO:0007669"/>
    <property type="project" value="UniProtKB-ARBA"/>
</dbReference>
<evidence type="ECO:0000256" key="1">
    <source>
        <dbReference type="ARBA" id="ARBA00022574"/>
    </source>
</evidence>
<accession>A0A6G0IVA5</accession>
<dbReference type="SUPFAM" id="SSF50978">
    <property type="entry name" value="WD40 repeat-like"/>
    <property type="match status" value="1"/>
</dbReference>
<dbReference type="PROSITE" id="PS50082">
    <property type="entry name" value="WD_REPEATS_2"/>
    <property type="match status" value="2"/>
</dbReference>
<organism evidence="4 5">
    <name type="scientific">Larimichthys crocea</name>
    <name type="common">Large yellow croaker</name>
    <name type="synonym">Pseudosciaena crocea</name>
    <dbReference type="NCBI Taxonomy" id="215358"/>
    <lineage>
        <taxon>Eukaryota</taxon>
        <taxon>Metazoa</taxon>
        <taxon>Chordata</taxon>
        <taxon>Craniata</taxon>
        <taxon>Vertebrata</taxon>
        <taxon>Euteleostomi</taxon>
        <taxon>Actinopterygii</taxon>
        <taxon>Neopterygii</taxon>
        <taxon>Teleostei</taxon>
        <taxon>Neoteleostei</taxon>
        <taxon>Acanthomorphata</taxon>
        <taxon>Eupercaria</taxon>
        <taxon>Sciaenidae</taxon>
        <taxon>Larimichthys</taxon>
    </lineage>
</organism>
<dbReference type="InterPro" id="IPR036322">
    <property type="entry name" value="WD40_repeat_dom_sf"/>
</dbReference>
<sequence length="179" mass="20678">MKLKRFLLRYYPPGIILEYDKGGNLRTKSIDLLDLTPETNPDELFAEIRQSEPLITESRADQVKQLIVRLQQKQVQHDHHKFCFSKELKAHILPLTNVAFDKSGSRFITGSYDRTCRVWDTASGTELHKLEGHRNVVYTVAFNNPYGDKIATGSFDKTCKLWCAETGKCFHTFVDIRQK</sequence>
<dbReference type="InterPro" id="IPR015943">
    <property type="entry name" value="WD40/YVTN_repeat-like_dom_sf"/>
</dbReference>
<feature type="repeat" description="WD" evidence="3">
    <location>
        <begin position="88"/>
        <end position="129"/>
    </location>
</feature>
<protein>
    <submittedName>
        <fullName evidence="4">Dynein assembly factor with WDR repeat domains 1</fullName>
    </submittedName>
</protein>
<dbReference type="Proteomes" id="UP000424527">
    <property type="component" value="Unassembled WGS sequence"/>
</dbReference>
<keyword evidence="1 3" id="KW-0853">WD repeat</keyword>
<evidence type="ECO:0000256" key="2">
    <source>
        <dbReference type="ARBA" id="ARBA00022737"/>
    </source>
</evidence>
<proteinExistence type="predicted"/>
<dbReference type="InterPro" id="IPR001680">
    <property type="entry name" value="WD40_rpt"/>
</dbReference>
<dbReference type="SMART" id="SM00320">
    <property type="entry name" value="WD40"/>
    <property type="match status" value="2"/>
</dbReference>